<protein>
    <recommendedName>
        <fullName evidence="10">Holocytochrome c-type synthase</fullName>
        <ecNumber evidence="10">4.4.1.17</ecNumber>
    </recommendedName>
</protein>
<dbReference type="OMA" id="MNERTWR"/>
<dbReference type="EMBL" id="GL349436">
    <property type="protein sequence ID" value="KNC52318.1"/>
    <property type="molecule type" value="Genomic_DNA"/>
</dbReference>
<dbReference type="PANTHER" id="PTHR12743">
    <property type="entry name" value="CYTOCHROME C1 HEME LYASE"/>
    <property type="match status" value="1"/>
</dbReference>
<evidence type="ECO:0000256" key="10">
    <source>
        <dbReference type="RuleBase" id="RU363130"/>
    </source>
</evidence>
<gene>
    <name evidence="12" type="ORF">AMSG_01150</name>
</gene>
<evidence type="ECO:0000313" key="13">
    <source>
        <dbReference type="Proteomes" id="UP000054408"/>
    </source>
</evidence>
<evidence type="ECO:0000256" key="6">
    <source>
        <dbReference type="ARBA" id="ARBA00023004"/>
    </source>
</evidence>
<evidence type="ECO:0000256" key="2">
    <source>
        <dbReference type="ARBA" id="ARBA00007255"/>
    </source>
</evidence>
<reference evidence="12 13" key="1">
    <citation type="submission" date="2010-05" db="EMBL/GenBank/DDBJ databases">
        <title>The Genome Sequence of Thecamonas trahens ATCC 50062.</title>
        <authorList>
            <consortium name="The Broad Institute Genome Sequencing Platform"/>
            <person name="Russ C."/>
            <person name="Cuomo C."/>
            <person name="Shea T."/>
            <person name="Young S.K."/>
            <person name="Zeng Q."/>
            <person name="Koehrsen M."/>
            <person name="Haas B."/>
            <person name="Borodovsky M."/>
            <person name="Guigo R."/>
            <person name="Alvarado L."/>
            <person name="Berlin A."/>
            <person name="Bochicchio J."/>
            <person name="Borenstein D."/>
            <person name="Chapman S."/>
            <person name="Chen Z."/>
            <person name="Freedman E."/>
            <person name="Gellesch M."/>
            <person name="Goldberg J."/>
            <person name="Griggs A."/>
            <person name="Gujja S."/>
            <person name="Heilman E."/>
            <person name="Heiman D."/>
            <person name="Hepburn T."/>
            <person name="Howarth C."/>
            <person name="Jen D."/>
            <person name="Larson L."/>
            <person name="Mehta T."/>
            <person name="Park D."/>
            <person name="Pearson M."/>
            <person name="Roberts A."/>
            <person name="Saif S."/>
            <person name="Shenoy N."/>
            <person name="Sisk P."/>
            <person name="Stolte C."/>
            <person name="Sykes S."/>
            <person name="Thomson T."/>
            <person name="Walk T."/>
            <person name="White J."/>
            <person name="Yandava C."/>
            <person name="Burger G."/>
            <person name="Gray M.W."/>
            <person name="Holland P.W.H."/>
            <person name="King N."/>
            <person name="Lang F.B.F."/>
            <person name="Roger A.J."/>
            <person name="Ruiz-Trillo I."/>
            <person name="Lander E."/>
            <person name="Nusbaum C."/>
        </authorList>
    </citation>
    <scope>NUCLEOTIDE SEQUENCE [LARGE SCALE GENOMIC DNA]</scope>
    <source>
        <strain evidence="12 13">ATCC 50062</strain>
    </source>
</reference>
<dbReference type="PROSITE" id="PS00821">
    <property type="entry name" value="CYTO_HEME_LYASE_1"/>
    <property type="match status" value="1"/>
</dbReference>
<feature type="region of interest" description="Disordered" evidence="11">
    <location>
        <begin position="1"/>
        <end position="81"/>
    </location>
</feature>
<dbReference type="Pfam" id="PF01265">
    <property type="entry name" value="Cyto_heme_lyase"/>
    <property type="match status" value="1"/>
</dbReference>
<evidence type="ECO:0000256" key="8">
    <source>
        <dbReference type="ARBA" id="ARBA00023136"/>
    </source>
</evidence>
<dbReference type="InterPro" id="IPR000511">
    <property type="entry name" value="Holocyt_c/c1_synthase"/>
</dbReference>
<keyword evidence="4 10" id="KW-0479">Metal-binding</keyword>
<proteinExistence type="inferred from homology"/>
<comment type="catalytic activity">
    <reaction evidence="10">
        <text>holo-[cytochrome c] = apo-[cytochrome c] + heme b</text>
        <dbReference type="Rhea" id="RHEA:22648"/>
        <dbReference type="Rhea" id="RHEA-COMP:10725"/>
        <dbReference type="Rhea" id="RHEA-COMP:10726"/>
        <dbReference type="ChEBI" id="CHEBI:29950"/>
        <dbReference type="ChEBI" id="CHEBI:60344"/>
        <dbReference type="ChEBI" id="CHEBI:83739"/>
        <dbReference type="EC" id="4.4.1.17"/>
    </reaction>
</comment>
<comment type="subcellular location">
    <subcellularLocation>
        <location evidence="1 10">Mitochondrion inner membrane</location>
    </subcellularLocation>
</comment>
<comment type="similarity">
    <text evidence="2 10">Belongs to the cytochrome c-type heme lyase family.</text>
</comment>
<organism evidence="12 13">
    <name type="scientific">Thecamonas trahens ATCC 50062</name>
    <dbReference type="NCBI Taxonomy" id="461836"/>
    <lineage>
        <taxon>Eukaryota</taxon>
        <taxon>Apusozoa</taxon>
        <taxon>Apusomonadida</taxon>
        <taxon>Apusomonadidae</taxon>
        <taxon>Thecamonas</taxon>
    </lineage>
</organism>
<feature type="compositionally biased region" description="Polar residues" evidence="11">
    <location>
        <begin position="1"/>
        <end position="18"/>
    </location>
</feature>
<dbReference type="GO" id="GO:0004408">
    <property type="term" value="F:holocytochrome-c synthase activity"/>
    <property type="evidence" value="ECO:0007669"/>
    <property type="project" value="UniProtKB-EC"/>
</dbReference>
<evidence type="ECO:0000256" key="3">
    <source>
        <dbReference type="ARBA" id="ARBA00022617"/>
    </source>
</evidence>
<dbReference type="Proteomes" id="UP000054408">
    <property type="component" value="Unassembled WGS sequence"/>
</dbReference>
<name>A0A0L0DLP4_THETB</name>
<evidence type="ECO:0000256" key="11">
    <source>
        <dbReference type="SAM" id="MobiDB-lite"/>
    </source>
</evidence>
<keyword evidence="13" id="KW-1185">Reference proteome</keyword>
<keyword evidence="7 10" id="KW-0496">Mitochondrion</keyword>
<keyword evidence="9 10" id="KW-0456">Lyase</keyword>
<keyword evidence="5 10" id="KW-0999">Mitochondrion inner membrane</keyword>
<dbReference type="GeneID" id="25560911"/>
<sequence length="420" mass="43361">MGGASSTEQAPVQPQNTAGGCPVKAGADASSAADGGSCPLGFGSAGKSGQASSSSTSSGSNGAAASGSDAEKESGGGCPVRHVDAQGNVVYNVYGQQINPDNNMPFNPNQAPAEGQTKEIPTERVVSSIPKGGTDGTWTFPSPQMFYNALARKGKLGDMTEDHAAAVVAIHNNMNERTWRMVEEWEAMFHGDECDCPKLLKFCGRPHELSPRARMVAALGGPKPFDRHDWVVDRCGTHVRYIIDYYYSEEASEADQMPELHDVDSIKSITMVVRPALDSPTAAVAGSRNPHPAAGSKLEGADAGVPVYTPGEPLSAEAAASITSRIELACSSHMETLAALEARADAGEDVAGELGQGGMAMALCVGKVVCPAEYAPVAAVLAADDVDANAFDKAYASLSTCVDSFADAAATVAASLAKHP</sequence>
<evidence type="ECO:0000256" key="4">
    <source>
        <dbReference type="ARBA" id="ARBA00022723"/>
    </source>
</evidence>
<evidence type="ECO:0000256" key="1">
    <source>
        <dbReference type="ARBA" id="ARBA00004273"/>
    </source>
</evidence>
<keyword evidence="8 10" id="KW-0472">Membrane</keyword>
<dbReference type="PROSITE" id="PS00822">
    <property type="entry name" value="CYTO_HEME_LYASE_2"/>
    <property type="match status" value="1"/>
</dbReference>
<evidence type="ECO:0000256" key="7">
    <source>
        <dbReference type="ARBA" id="ARBA00023128"/>
    </source>
</evidence>
<evidence type="ECO:0000256" key="5">
    <source>
        <dbReference type="ARBA" id="ARBA00022792"/>
    </source>
</evidence>
<dbReference type="OrthoDB" id="4243at2759"/>
<dbReference type="GO" id="GO:0046872">
    <property type="term" value="F:metal ion binding"/>
    <property type="evidence" value="ECO:0007669"/>
    <property type="project" value="UniProtKB-KW"/>
</dbReference>
<evidence type="ECO:0000313" key="12">
    <source>
        <dbReference type="EMBL" id="KNC52318.1"/>
    </source>
</evidence>
<dbReference type="RefSeq" id="XP_013762314.1">
    <property type="nucleotide sequence ID" value="XM_013906860.1"/>
</dbReference>
<dbReference type="eggNOG" id="KOG3996">
    <property type="taxonomic scope" value="Eukaryota"/>
</dbReference>
<evidence type="ECO:0000256" key="9">
    <source>
        <dbReference type="ARBA" id="ARBA00023239"/>
    </source>
</evidence>
<feature type="compositionally biased region" description="Low complexity" evidence="11">
    <location>
        <begin position="25"/>
        <end position="37"/>
    </location>
</feature>
<dbReference type="PANTHER" id="PTHR12743:SF8">
    <property type="entry name" value="PROTEIN HRI1"/>
    <property type="match status" value="1"/>
</dbReference>
<dbReference type="STRING" id="461836.A0A0L0DLP4"/>
<keyword evidence="6 10" id="KW-0408">Iron</keyword>
<dbReference type="EC" id="4.4.1.17" evidence="10"/>
<accession>A0A0L0DLP4</accession>
<dbReference type="AlphaFoldDB" id="A0A0L0DLP4"/>
<comment type="function">
    <text evidence="10">Lyase that catalyzes the covalent linking of the heme group to the cytochrome C apoprotein to produce the mature functional cytochrome.</text>
</comment>
<keyword evidence="3 10" id="KW-0349">Heme</keyword>
<feature type="compositionally biased region" description="Low complexity" evidence="11">
    <location>
        <begin position="45"/>
        <end position="68"/>
    </location>
</feature>
<dbReference type="GO" id="GO:0005743">
    <property type="term" value="C:mitochondrial inner membrane"/>
    <property type="evidence" value="ECO:0007669"/>
    <property type="project" value="UniProtKB-SubCell"/>
</dbReference>